<accession>A0A850T4A9</accession>
<keyword evidence="4" id="KW-0808">Transferase</keyword>
<keyword evidence="3" id="KW-0812">Transmembrane</keyword>
<dbReference type="Proteomes" id="UP000553343">
    <property type="component" value="Unassembled WGS sequence"/>
</dbReference>
<comment type="caution">
    <text evidence="4">The sequence shown here is derived from an EMBL/GenBank/DDBJ whole genome shotgun (WGS) entry which is preliminary data.</text>
</comment>
<sequence length="215" mass="23920">MKHTAQEMITQYGPAYFGRMGASISHDIKNCLAIMNENAGLMSDHLMMAQKGTPLDIERFSEIVQRIEKQIARADGIVKSLNNFSHSMDNPEQQIDLDEAVGLAFGLGARIIANRNININHTQAADKLYVNGSLFFLLFLIWSILEKITENLASGALLNISSIKDENKQVCLSFQCEQPFASDFGLEASGRTLDLFQAKLVLDDQHNRADLIFGN</sequence>
<dbReference type="CDD" id="cd00082">
    <property type="entry name" value="HisKA"/>
    <property type="match status" value="1"/>
</dbReference>
<keyword evidence="3" id="KW-1133">Transmembrane helix</keyword>
<keyword evidence="3" id="KW-0472">Membrane</keyword>
<evidence type="ECO:0000256" key="3">
    <source>
        <dbReference type="SAM" id="Phobius"/>
    </source>
</evidence>
<gene>
    <name evidence="4" type="ORF">HXW94_16695</name>
</gene>
<keyword evidence="4" id="KW-0418">Kinase</keyword>
<dbReference type="InterPro" id="IPR003661">
    <property type="entry name" value="HisK_dim/P_dom"/>
</dbReference>
<dbReference type="SUPFAM" id="SSF47384">
    <property type="entry name" value="Homodimeric domain of signal transducing histidine kinase"/>
    <property type="match status" value="1"/>
</dbReference>
<evidence type="ECO:0000256" key="2">
    <source>
        <dbReference type="ARBA" id="ARBA00012438"/>
    </source>
</evidence>
<organism evidence="4 5">
    <name type="scientific">Desulfobacter latus</name>
    <dbReference type="NCBI Taxonomy" id="2292"/>
    <lineage>
        <taxon>Bacteria</taxon>
        <taxon>Pseudomonadati</taxon>
        <taxon>Thermodesulfobacteriota</taxon>
        <taxon>Desulfobacteria</taxon>
        <taxon>Desulfobacterales</taxon>
        <taxon>Desulfobacteraceae</taxon>
        <taxon>Desulfobacter</taxon>
    </lineage>
</organism>
<comment type="catalytic activity">
    <reaction evidence="1">
        <text>ATP + protein L-histidine = ADP + protein N-phospho-L-histidine.</text>
        <dbReference type="EC" id="2.7.13.3"/>
    </reaction>
</comment>
<keyword evidence="5" id="KW-1185">Reference proteome</keyword>
<proteinExistence type="predicted"/>
<evidence type="ECO:0000256" key="1">
    <source>
        <dbReference type="ARBA" id="ARBA00000085"/>
    </source>
</evidence>
<evidence type="ECO:0000313" key="5">
    <source>
        <dbReference type="Proteomes" id="UP000553343"/>
    </source>
</evidence>
<dbReference type="InterPro" id="IPR036097">
    <property type="entry name" value="HisK_dim/P_sf"/>
</dbReference>
<feature type="transmembrane region" description="Helical" evidence="3">
    <location>
        <begin position="128"/>
        <end position="145"/>
    </location>
</feature>
<dbReference type="Gene3D" id="1.10.287.130">
    <property type="match status" value="1"/>
</dbReference>
<dbReference type="RefSeq" id="WP_178368057.1">
    <property type="nucleotide sequence ID" value="NZ_JACADJ010000090.1"/>
</dbReference>
<dbReference type="EMBL" id="JACADJ010000090">
    <property type="protein sequence ID" value="NWH06603.1"/>
    <property type="molecule type" value="Genomic_DNA"/>
</dbReference>
<protein>
    <recommendedName>
        <fullName evidence="2">histidine kinase</fullName>
        <ecNumber evidence="2">2.7.13.3</ecNumber>
    </recommendedName>
</protein>
<dbReference type="EC" id="2.7.13.3" evidence="2"/>
<reference evidence="4 5" key="1">
    <citation type="submission" date="2020-06" db="EMBL/GenBank/DDBJ databases">
        <title>High-quality draft genome of sulfate reducer Desulfobacter latus type strain AcrS2 isolated from marine sediment.</title>
        <authorList>
            <person name="Hoppe M."/>
            <person name="Larsen C.K."/>
            <person name="Marshall I.P.G."/>
            <person name="Schramm A."/>
            <person name="Marietou A.G."/>
        </authorList>
    </citation>
    <scope>NUCLEOTIDE SEQUENCE [LARGE SCALE GENOMIC DNA]</scope>
    <source>
        <strain evidence="4 5">AcRS2</strain>
    </source>
</reference>
<dbReference type="AlphaFoldDB" id="A0A850T4A9"/>
<name>A0A850T4A9_9BACT</name>
<evidence type="ECO:0000313" key="4">
    <source>
        <dbReference type="EMBL" id="NWH06603.1"/>
    </source>
</evidence>
<dbReference type="GO" id="GO:0000155">
    <property type="term" value="F:phosphorelay sensor kinase activity"/>
    <property type="evidence" value="ECO:0007669"/>
    <property type="project" value="InterPro"/>
</dbReference>